<sequence length="540" mass="56179">MRHPWSIARRIAVVHVALVAAIALFSVWSAYLQAREVALRVEERHVQGVTTLVARDPALVSALRVGDAPALQAGIDGWIAEAQVSWLTVMDPDGMRLASWRPEQVGVRYPRPVDAVVAGDTVVELSSTGAAGRSVRALAPVVDPEDGTVLGVVTMGVQISDVTIMAEAQIPGILLGSAAVAAVGLLVAWLVGRYLNRVTLGRGPEQIAEQFLLAETAMASLEAGVVVLAPDGRVRLHNDAAARLLGWEGEGEPRPPTELSAALPGAVGGEASLAVGGRVLVVQQRVVRAPGRSDPGGSVPPTALAAAAREGVTTAPAGSRVLVLHDRTDLQRLGDELTVAHTLTTALRAQTHEHANQLHTALALVGSGRLEAARAVLSRRAADEEASDDVLAALLDAKAAQARERGVALTWSAELTAPAPLRPLDLLTVLGNLVDNALDAAAAPDLSAADRWVDVEVVSDDAGLLVQVADGGPGPSDADRGRLFDRGWSTKPVGAAGRGMGLWLTRRIAEEAGGVADVATDSGTVFTVEVPRDPRAQEET</sequence>
<dbReference type="Pfam" id="PF02518">
    <property type="entry name" value="HATPase_c"/>
    <property type="match status" value="1"/>
</dbReference>
<reference evidence="14" key="1">
    <citation type="submission" date="2023-06" db="EMBL/GenBank/DDBJ databases">
        <title>lsaBGC provides a comprehensive framework for evolutionary analysis of biosynthetic gene clusters within focal taxa.</title>
        <authorList>
            <person name="Salamzade R."/>
            <person name="Sandstrom S."/>
            <person name="Kalan L.R."/>
        </authorList>
    </citation>
    <scope>NUCLEOTIDE SEQUENCE</scope>
    <source>
        <strain evidence="14">P3-SID899</strain>
    </source>
</reference>
<dbReference type="Proteomes" id="UP001205867">
    <property type="component" value="Unassembled WGS sequence"/>
</dbReference>
<feature type="domain" description="Histidine kinase" evidence="13">
    <location>
        <begin position="338"/>
        <end position="534"/>
    </location>
</feature>
<proteinExistence type="predicted"/>
<comment type="caution">
    <text evidence="14">The sequence shown here is derived from an EMBL/GenBank/DDBJ whole genome shotgun (WGS) entry which is preliminary data.</text>
</comment>
<evidence type="ECO:0000256" key="4">
    <source>
        <dbReference type="ARBA" id="ARBA00022475"/>
    </source>
</evidence>
<dbReference type="InterPro" id="IPR029151">
    <property type="entry name" value="Sensor-like_sf"/>
</dbReference>
<evidence type="ECO:0000313" key="15">
    <source>
        <dbReference type="Proteomes" id="UP001205867"/>
    </source>
</evidence>
<keyword evidence="14" id="KW-0547">Nucleotide-binding</keyword>
<feature type="transmembrane region" description="Helical" evidence="12">
    <location>
        <begin position="170"/>
        <end position="192"/>
    </location>
</feature>
<keyword evidence="14" id="KW-0067">ATP-binding</keyword>
<keyword evidence="7 12" id="KW-0812">Transmembrane</keyword>
<evidence type="ECO:0000256" key="10">
    <source>
        <dbReference type="ARBA" id="ARBA00023012"/>
    </source>
</evidence>
<evidence type="ECO:0000259" key="13">
    <source>
        <dbReference type="PROSITE" id="PS50109"/>
    </source>
</evidence>
<gene>
    <name evidence="14" type="ORF">M3A82_010260</name>
</gene>
<keyword evidence="6" id="KW-0808">Transferase</keyword>
<evidence type="ECO:0000256" key="5">
    <source>
        <dbReference type="ARBA" id="ARBA00022553"/>
    </source>
</evidence>
<evidence type="ECO:0000256" key="11">
    <source>
        <dbReference type="ARBA" id="ARBA00023136"/>
    </source>
</evidence>
<keyword evidence="4" id="KW-1003">Cell membrane</keyword>
<dbReference type="AlphaFoldDB" id="A0AAP3AID0"/>
<dbReference type="PRINTS" id="PR00344">
    <property type="entry name" value="BCTRLSENSOR"/>
</dbReference>
<evidence type="ECO:0000313" key="14">
    <source>
        <dbReference type="EMBL" id="MCV7629714.1"/>
    </source>
</evidence>
<keyword evidence="5" id="KW-0597">Phosphoprotein</keyword>
<dbReference type="GO" id="GO:0005524">
    <property type="term" value="F:ATP binding"/>
    <property type="evidence" value="ECO:0007669"/>
    <property type="project" value="UniProtKB-KW"/>
</dbReference>
<evidence type="ECO:0000256" key="12">
    <source>
        <dbReference type="SAM" id="Phobius"/>
    </source>
</evidence>
<protein>
    <recommendedName>
        <fullName evidence="3">histidine kinase</fullName>
        <ecNumber evidence="3">2.7.13.3</ecNumber>
    </recommendedName>
</protein>
<dbReference type="SMART" id="SM00387">
    <property type="entry name" value="HATPase_c"/>
    <property type="match status" value="1"/>
</dbReference>
<keyword evidence="10" id="KW-0902">Two-component regulatory system</keyword>
<dbReference type="InterPro" id="IPR003594">
    <property type="entry name" value="HATPase_dom"/>
</dbReference>
<comment type="catalytic activity">
    <reaction evidence="1">
        <text>ATP + protein L-histidine = ADP + protein N-phospho-L-histidine.</text>
        <dbReference type="EC" id="2.7.13.3"/>
    </reaction>
</comment>
<dbReference type="Gene3D" id="3.30.565.10">
    <property type="entry name" value="Histidine kinase-like ATPase, C-terminal domain"/>
    <property type="match status" value="1"/>
</dbReference>
<evidence type="ECO:0000256" key="6">
    <source>
        <dbReference type="ARBA" id="ARBA00022679"/>
    </source>
</evidence>
<dbReference type="InterPro" id="IPR050428">
    <property type="entry name" value="TCS_sensor_his_kinase"/>
</dbReference>
<keyword evidence="8" id="KW-0418">Kinase</keyword>
<accession>A0AAP3AID0</accession>
<dbReference type="InterPro" id="IPR004358">
    <property type="entry name" value="Sig_transdc_His_kin-like_C"/>
</dbReference>
<evidence type="ECO:0000256" key="9">
    <source>
        <dbReference type="ARBA" id="ARBA00022989"/>
    </source>
</evidence>
<dbReference type="SUPFAM" id="SSF55874">
    <property type="entry name" value="ATPase domain of HSP90 chaperone/DNA topoisomerase II/histidine kinase"/>
    <property type="match status" value="1"/>
</dbReference>
<feature type="transmembrane region" description="Helical" evidence="12">
    <location>
        <begin position="12"/>
        <end position="31"/>
    </location>
</feature>
<dbReference type="PANTHER" id="PTHR45436:SF5">
    <property type="entry name" value="SENSOR HISTIDINE KINASE TRCS"/>
    <property type="match status" value="1"/>
</dbReference>
<dbReference type="EC" id="2.7.13.3" evidence="3"/>
<keyword evidence="11 12" id="KW-0472">Membrane</keyword>
<evidence type="ECO:0000256" key="1">
    <source>
        <dbReference type="ARBA" id="ARBA00000085"/>
    </source>
</evidence>
<dbReference type="InterPro" id="IPR033463">
    <property type="entry name" value="sCache_3"/>
</dbReference>
<dbReference type="Pfam" id="PF17203">
    <property type="entry name" value="sCache_3_2"/>
    <property type="match status" value="1"/>
</dbReference>
<dbReference type="PROSITE" id="PS50109">
    <property type="entry name" value="HIS_KIN"/>
    <property type="match status" value="1"/>
</dbReference>
<evidence type="ECO:0000256" key="3">
    <source>
        <dbReference type="ARBA" id="ARBA00012438"/>
    </source>
</evidence>
<dbReference type="Gene3D" id="3.30.450.20">
    <property type="entry name" value="PAS domain"/>
    <property type="match status" value="2"/>
</dbReference>
<dbReference type="GO" id="GO:0005886">
    <property type="term" value="C:plasma membrane"/>
    <property type="evidence" value="ECO:0007669"/>
    <property type="project" value="UniProtKB-SubCell"/>
</dbReference>
<evidence type="ECO:0000256" key="8">
    <source>
        <dbReference type="ARBA" id="ARBA00022777"/>
    </source>
</evidence>
<dbReference type="InterPro" id="IPR005467">
    <property type="entry name" value="His_kinase_dom"/>
</dbReference>
<organism evidence="14 15">
    <name type="scientific">Micrococcus luteus</name>
    <name type="common">Micrococcus lysodeikticus</name>
    <dbReference type="NCBI Taxonomy" id="1270"/>
    <lineage>
        <taxon>Bacteria</taxon>
        <taxon>Bacillati</taxon>
        <taxon>Actinomycetota</taxon>
        <taxon>Actinomycetes</taxon>
        <taxon>Micrococcales</taxon>
        <taxon>Micrococcaceae</taxon>
        <taxon>Micrococcus</taxon>
    </lineage>
</organism>
<dbReference type="GO" id="GO:0000160">
    <property type="term" value="P:phosphorelay signal transduction system"/>
    <property type="evidence" value="ECO:0007669"/>
    <property type="project" value="UniProtKB-KW"/>
</dbReference>
<dbReference type="GO" id="GO:0004673">
    <property type="term" value="F:protein histidine kinase activity"/>
    <property type="evidence" value="ECO:0007669"/>
    <property type="project" value="UniProtKB-EC"/>
</dbReference>
<evidence type="ECO:0000256" key="7">
    <source>
        <dbReference type="ARBA" id="ARBA00022692"/>
    </source>
</evidence>
<dbReference type="PANTHER" id="PTHR45436">
    <property type="entry name" value="SENSOR HISTIDINE KINASE YKOH"/>
    <property type="match status" value="1"/>
</dbReference>
<dbReference type="SUPFAM" id="SSF103190">
    <property type="entry name" value="Sensory domain-like"/>
    <property type="match status" value="1"/>
</dbReference>
<keyword evidence="9 12" id="KW-1133">Transmembrane helix</keyword>
<dbReference type="EMBL" id="JALXKZ020000033">
    <property type="protein sequence ID" value="MCV7629714.1"/>
    <property type="molecule type" value="Genomic_DNA"/>
</dbReference>
<name>A0AAP3AID0_MICLU</name>
<comment type="subcellular location">
    <subcellularLocation>
        <location evidence="2">Cell membrane</location>
        <topology evidence="2">Multi-pass membrane protein</topology>
    </subcellularLocation>
</comment>
<dbReference type="InterPro" id="IPR036890">
    <property type="entry name" value="HATPase_C_sf"/>
</dbReference>
<evidence type="ECO:0000256" key="2">
    <source>
        <dbReference type="ARBA" id="ARBA00004651"/>
    </source>
</evidence>